<dbReference type="PROSITE" id="PS01033">
    <property type="entry name" value="GLOBIN"/>
    <property type="match status" value="1"/>
</dbReference>
<dbReference type="FunFam" id="1.10.490.10:FF:000003">
    <property type="entry name" value="Flavohemoprotein"/>
    <property type="match status" value="1"/>
</dbReference>
<dbReference type="InterPro" id="IPR009050">
    <property type="entry name" value="Globin-like_sf"/>
</dbReference>
<sequence>MLVQGIEKCRNELSPAHAEVIRATLPLVGANIQDIAKTFYKTMFSNHPELIKDLFNRGNQKQGAQQKALAASVATFAAMLVNENAPLPDHLLSRIGHKHAALGVTEDQYQIVHDNLFAAIVEVLGADVVTKDVAEAWDAVYWIMARVLIQFEKDLYKEAGVEPGKVWRSVKVAERRGLVNGIVRFTIESTDASKPLPTHQPGQYISVRAQLPDGAGQLRQYSLLDAGVQAGRLSFAVKALEATHEQPAGEVSNWLIQNAQQGKELEVSLPFGDLVLDTSSSSPVVLISGGIGATPMIGMLSRLANDKSTRQVLVLHADHSEKTDALAAERHHLVSQLSNAKLNLFYSHGEAGPHITVSHLDLKHVELPHDAQFYLCGSTDFLQAARESLKSMNIDAESVHFELFAPNDWLLDE</sequence>
<evidence type="ECO:0000256" key="7">
    <source>
        <dbReference type="ARBA" id="ARBA00022630"/>
    </source>
</evidence>
<dbReference type="SUPFAM" id="SSF52343">
    <property type="entry name" value="Ferredoxin reductase-like, C-terminal NADP-linked domain"/>
    <property type="match status" value="1"/>
</dbReference>
<dbReference type="GO" id="GO:0046210">
    <property type="term" value="P:nitric oxide catabolic process"/>
    <property type="evidence" value="ECO:0007669"/>
    <property type="project" value="TreeGrafter"/>
</dbReference>
<dbReference type="GO" id="GO:0046872">
    <property type="term" value="F:metal ion binding"/>
    <property type="evidence" value="ECO:0007669"/>
    <property type="project" value="UniProtKB-KW"/>
</dbReference>
<dbReference type="InterPro" id="IPR008333">
    <property type="entry name" value="Cbr1-like_FAD-bd_dom"/>
</dbReference>
<feature type="domain" description="Globin" evidence="15">
    <location>
        <begin position="12"/>
        <end position="153"/>
    </location>
</feature>
<evidence type="ECO:0000256" key="4">
    <source>
        <dbReference type="ARBA" id="ARBA00012229"/>
    </source>
</evidence>
<keyword evidence="12" id="KW-0520">NAD</keyword>
<evidence type="ECO:0000259" key="16">
    <source>
        <dbReference type="PROSITE" id="PS51384"/>
    </source>
</evidence>
<protein>
    <recommendedName>
        <fullName evidence="4">nitric oxide dioxygenase</fullName>
        <ecNumber evidence="4">1.14.12.17</ecNumber>
    </recommendedName>
</protein>
<keyword evidence="6" id="KW-0349">Heme</keyword>
<dbReference type="SUPFAM" id="SSF46458">
    <property type="entry name" value="Globin-like"/>
    <property type="match status" value="1"/>
</dbReference>
<dbReference type="InterPro" id="IPR012292">
    <property type="entry name" value="Globin/Proto"/>
</dbReference>
<comment type="similarity">
    <text evidence="3">In the C-terminal section; belongs to the flavoprotein pyridine nucleotide cytochrome reductase family.</text>
</comment>
<evidence type="ECO:0000313" key="18">
    <source>
        <dbReference type="Proteomes" id="UP000037751"/>
    </source>
</evidence>
<keyword evidence="10" id="KW-0521">NADP</keyword>
<dbReference type="InterPro" id="IPR017927">
    <property type="entry name" value="FAD-bd_FR_type"/>
</dbReference>
<evidence type="ECO:0000256" key="1">
    <source>
        <dbReference type="ARBA" id="ARBA00001970"/>
    </source>
</evidence>
<dbReference type="Gene3D" id="1.10.490.10">
    <property type="entry name" value="Globins"/>
    <property type="match status" value="1"/>
</dbReference>
<dbReference type="EMBL" id="LGAV01000006">
    <property type="protein sequence ID" value="KOS13403.1"/>
    <property type="molecule type" value="Genomic_DNA"/>
</dbReference>
<evidence type="ECO:0000256" key="9">
    <source>
        <dbReference type="ARBA" id="ARBA00022827"/>
    </source>
</evidence>
<comment type="caution">
    <text evidence="17">The sequence shown here is derived from an EMBL/GenBank/DDBJ whole genome shotgun (WGS) entry which is preliminary data.</text>
</comment>
<dbReference type="PANTHER" id="PTHR43396:SF3">
    <property type="entry name" value="FLAVOHEMOPROTEIN"/>
    <property type="match status" value="1"/>
</dbReference>
<dbReference type="InterPro" id="IPR000971">
    <property type="entry name" value="Globin"/>
</dbReference>
<dbReference type="GO" id="GO:0019825">
    <property type="term" value="F:oxygen binding"/>
    <property type="evidence" value="ECO:0007669"/>
    <property type="project" value="InterPro"/>
</dbReference>
<dbReference type="InterPro" id="IPR039261">
    <property type="entry name" value="FNR_nucleotide-bd"/>
</dbReference>
<comment type="cofactor">
    <cofactor evidence="1">
        <name>heme b</name>
        <dbReference type="ChEBI" id="CHEBI:60344"/>
    </cofactor>
</comment>
<organism evidence="17 18">
    <name type="scientific">Malassezia pachydermatis</name>
    <dbReference type="NCBI Taxonomy" id="77020"/>
    <lineage>
        <taxon>Eukaryota</taxon>
        <taxon>Fungi</taxon>
        <taxon>Dikarya</taxon>
        <taxon>Basidiomycota</taxon>
        <taxon>Ustilaginomycotina</taxon>
        <taxon>Malasseziomycetes</taxon>
        <taxon>Malasseziales</taxon>
        <taxon>Malasseziaceae</taxon>
        <taxon>Malassezia</taxon>
    </lineage>
</organism>
<evidence type="ECO:0000256" key="5">
    <source>
        <dbReference type="ARBA" id="ARBA00022575"/>
    </source>
</evidence>
<dbReference type="CDD" id="cd14782">
    <property type="entry name" value="FHb-globin_2"/>
    <property type="match status" value="1"/>
</dbReference>
<dbReference type="PANTHER" id="PTHR43396">
    <property type="entry name" value="FLAVOHEMOPROTEIN"/>
    <property type="match status" value="1"/>
</dbReference>
<accession>A0A0N0RS18</accession>
<evidence type="ECO:0000256" key="10">
    <source>
        <dbReference type="ARBA" id="ARBA00022857"/>
    </source>
</evidence>
<dbReference type="InterPro" id="IPR001433">
    <property type="entry name" value="OxRdtase_FAD/NAD-bd"/>
</dbReference>
<dbReference type="RefSeq" id="XP_017991035.1">
    <property type="nucleotide sequence ID" value="XM_018134702.1"/>
</dbReference>
<keyword evidence="7" id="KW-0285">Flavoprotein</keyword>
<reference evidence="17 18" key="1">
    <citation type="submission" date="2015-07" db="EMBL/GenBank/DDBJ databases">
        <title>Draft Genome Sequence of Malassezia furfur CBS1878 and Malassezia pachydermatis CBS1879.</title>
        <authorList>
            <person name="Triana S."/>
            <person name="Ohm R."/>
            <person name="Gonzalez A."/>
            <person name="DeCock H."/>
            <person name="Restrepo S."/>
            <person name="Celis A."/>
        </authorList>
    </citation>
    <scope>NUCLEOTIDE SEQUENCE [LARGE SCALE GENOMIC DNA]</scope>
    <source>
        <strain evidence="17 18">CBS 1879</strain>
    </source>
</reference>
<dbReference type="PROSITE" id="PS51384">
    <property type="entry name" value="FAD_FR"/>
    <property type="match status" value="1"/>
</dbReference>
<keyword evidence="8" id="KW-0479">Metal-binding</keyword>
<evidence type="ECO:0000259" key="15">
    <source>
        <dbReference type="PROSITE" id="PS01033"/>
    </source>
</evidence>
<name>A0A0N0RS18_9BASI</name>
<comment type="catalytic activity">
    <reaction evidence="13">
        <text>2 nitric oxide + NADH + 2 O2 = 2 nitrate + NAD(+) + H(+)</text>
        <dbReference type="Rhea" id="RHEA:19469"/>
        <dbReference type="ChEBI" id="CHEBI:15378"/>
        <dbReference type="ChEBI" id="CHEBI:15379"/>
        <dbReference type="ChEBI" id="CHEBI:16480"/>
        <dbReference type="ChEBI" id="CHEBI:17632"/>
        <dbReference type="ChEBI" id="CHEBI:57540"/>
        <dbReference type="ChEBI" id="CHEBI:57945"/>
        <dbReference type="EC" id="1.14.12.17"/>
    </reaction>
</comment>
<dbReference type="GO" id="GO:0071500">
    <property type="term" value="P:cellular response to nitrosative stress"/>
    <property type="evidence" value="ECO:0007669"/>
    <property type="project" value="TreeGrafter"/>
</dbReference>
<dbReference type="SUPFAM" id="SSF63380">
    <property type="entry name" value="Riboflavin synthase domain-like"/>
    <property type="match status" value="1"/>
</dbReference>
<keyword evidence="11" id="KW-0408">Iron</keyword>
<gene>
    <name evidence="17" type="ORF">Malapachy_0170</name>
</gene>
<comment type="catalytic activity">
    <reaction evidence="14">
        <text>2 nitric oxide + NADPH + 2 O2 = 2 nitrate + NADP(+) + H(+)</text>
        <dbReference type="Rhea" id="RHEA:19465"/>
        <dbReference type="ChEBI" id="CHEBI:15378"/>
        <dbReference type="ChEBI" id="CHEBI:15379"/>
        <dbReference type="ChEBI" id="CHEBI:16480"/>
        <dbReference type="ChEBI" id="CHEBI:17632"/>
        <dbReference type="ChEBI" id="CHEBI:57783"/>
        <dbReference type="ChEBI" id="CHEBI:58349"/>
        <dbReference type="EC" id="1.14.12.17"/>
    </reaction>
</comment>
<evidence type="ECO:0000256" key="11">
    <source>
        <dbReference type="ARBA" id="ARBA00023004"/>
    </source>
</evidence>
<dbReference type="STRING" id="77020.A0A0N0RS18"/>
<evidence type="ECO:0000256" key="8">
    <source>
        <dbReference type="ARBA" id="ARBA00022723"/>
    </source>
</evidence>
<evidence type="ECO:0000256" key="3">
    <source>
        <dbReference type="ARBA" id="ARBA00006401"/>
    </source>
</evidence>
<keyword evidence="5" id="KW-0216">Detoxification</keyword>
<dbReference type="CDD" id="cd06184">
    <property type="entry name" value="flavohem_like_fad_nad_binding"/>
    <property type="match status" value="1"/>
</dbReference>
<dbReference type="GeneID" id="28726577"/>
<keyword evidence="18" id="KW-1185">Reference proteome</keyword>
<dbReference type="Proteomes" id="UP000037751">
    <property type="component" value="Unassembled WGS sequence"/>
</dbReference>
<evidence type="ECO:0000256" key="13">
    <source>
        <dbReference type="ARBA" id="ARBA00048649"/>
    </source>
</evidence>
<evidence type="ECO:0000313" key="17">
    <source>
        <dbReference type="EMBL" id="KOS13403.1"/>
    </source>
</evidence>
<evidence type="ECO:0000256" key="6">
    <source>
        <dbReference type="ARBA" id="ARBA00022617"/>
    </source>
</evidence>
<proteinExistence type="inferred from homology"/>
<dbReference type="Gene3D" id="3.40.50.80">
    <property type="entry name" value="Nucleotide-binding domain of ferredoxin-NADP reductase (FNR) module"/>
    <property type="match status" value="1"/>
</dbReference>
<evidence type="ECO:0000256" key="14">
    <source>
        <dbReference type="ARBA" id="ARBA00049433"/>
    </source>
</evidence>
<dbReference type="EC" id="1.14.12.17" evidence="4"/>
<dbReference type="GO" id="GO:0020037">
    <property type="term" value="F:heme binding"/>
    <property type="evidence" value="ECO:0007669"/>
    <property type="project" value="InterPro"/>
</dbReference>
<dbReference type="Pfam" id="PF00175">
    <property type="entry name" value="NAD_binding_1"/>
    <property type="match status" value="1"/>
</dbReference>
<dbReference type="AlphaFoldDB" id="A0A0N0RS18"/>
<dbReference type="VEuPathDB" id="FungiDB:Malapachy_0170"/>
<dbReference type="GO" id="GO:0009636">
    <property type="term" value="P:response to toxic substance"/>
    <property type="evidence" value="ECO:0007669"/>
    <property type="project" value="UniProtKB-KW"/>
</dbReference>
<keyword evidence="9" id="KW-0274">FAD</keyword>
<dbReference type="InterPro" id="IPR017938">
    <property type="entry name" value="Riboflavin_synthase-like_b-brl"/>
</dbReference>
<evidence type="ECO:0000256" key="12">
    <source>
        <dbReference type="ARBA" id="ARBA00023027"/>
    </source>
</evidence>
<dbReference type="GO" id="GO:0008941">
    <property type="term" value="F:nitric oxide dioxygenase NAD(P)H activity"/>
    <property type="evidence" value="ECO:0007669"/>
    <property type="project" value="UniProtKB-EC"/>
</dbReference>
<comment type="cofactor">
    <cofactor evidence="2">
        <name>FAD</name>
        <dbReference type="ChEBI" id="CHEBI:57692"/>
    </cofactor>
</comment>
<feature type="domain" description="FAD-binding FR-type" evidence="16">
    <location>
        <begin position="165"/>
        <end position="277"/>
    </location>
</feature>
<dbReference type="Pfam" id="PF00970">
    <property type="entry name" value="FAD_binding_6"/>
    <property type="match status" value="1"/>
</dbReference>
<dbReference type="Gene3D" id="2.40.30.10">
    <property type="entry name" value="Translation factors"/>
    <property type="match status" value="1"/>
</dbReference>
<evidence type="ECO:0000256" key="2">
    <source>
        <dbReference type="ARBA" id="ARBA00001974"/>
    </source>
</evidence>
<dbReference type="GO" id="GO:0071949">
    <property type="term" value="F:FAD binding"/>
    <property type="evidence" value="ECO:0007669"/>
    <property type="project" value="TreeGrafter"/>
</dbReference>
<dbReference type="OrthoDB" id="436496at2759"/>